<feature type="compositionally biased region" description="Basic residues" evidence="1">
    <location>
        <begin position="1"/>
        <end position="16"/>
    </location>
</feature>
<feature type="region of interest" description="Disordered" evidence="1">
    <location>
        <begin position="1"/>
        <end position="169"/>
    </location>
</feature>
<feature type="compositionally biased region" description="Polar residues" evidence="1">
    <location>
        <begin position="75"/>
        <end position="92"/>
    </location>
</feature>
<dbReference type="EMBL" id="JPOX01000009">
    <property type="protein sequence ID" value="KFX49435.1"/>
    <property type="molecule type" value="Genomic_DNA"/>
</dbReference>
<feature type="compositionally biased region" description="Low complexity" evidence="1">
    <location>
        <begin position="107"/>
        <end position="119"/>
    </location>
</feature>
<comment type="caution">
    <text evidence="2">The sequence shown here is derived from an EMBL/GenBank/DDBJ whole genome shotgun (WGS) entry which is preliminary data.</text>
</comment>
<sequence>MSTMTPKKKKPGHKRRGLETTSESSEPLPTESSSSSISSPHPRSTTLSATSSTASSHPSYSTSNIRPDFQAHPQPDSQAHSHPTSSGRTPSPSARHFASRCVAPCCSGSKSSSSSSRAHPSSDSRSARYVSQNPLLPSFPPGSRLPKTMTKRKSKSSRRGKAEVASVAPAIPASKTTLGEISSDKDLRDFHHQLQICNMELHPGNWLVEAFPTAIRPLLEGGAPELVKVVYKNKGQLYLLMKKLIDEVKDGATKLHVVMLKPVPLDVIQNDIVWDYNVAPHCRFTYLDVQQTLVLNIATETRMMETLPESELIFDDTDMGVQGHALGRFKYGLKKQLSGMGIIDNRWEFACSKSRQSHGLTTDPNDPAQDKAIHSVDRMFVPGIIRHPKYDANNEPWPTMVVECGPEYANVAARWYLNYCVDWWFTQSTGFTKIVLLMYFDYDRYETIVEKWVCAPEAPYTKSLAQTININLQRNKDGKAIVVVNGEDLIINFESLMARPKREGESDIVFDKALMNGFGNGYLVPWPNLGTERRKNVKSSGIDVNTARKLLNYPLETLKDQLGPALTEALKAAEKAAKAAGADADVQKSKMKLTLTRNKVKKEGEEEKESVFGEDRIPVDISIPEALAIMAEKDDGEEDGKEEK</sequence>
<proteinExistence type="predicted"/>
<feature type="compositionally biased region" description="Basic residues" evidence="1">
    <location>
        <begin position="149"/>
        <end position="159"/>
    </location>
</feature>
<protein>
    <submittedName>
        <fullName evidence="2">Uncharacterized protein</fullName>
    </submittedName>
</protein>
<organism evidence="2">
    <name type="scientific">Talaromyces marneffei PM1</name>
    <dbReference type="NCBI Taxonomy" id="1077442"/>
    <lineage>
        <taxon>Eukaryota</taxon>
        <taxon>Fungi</taxon>
        <taxon>Dikarya</taxon>
        <taxon>Ascomycota</taxon>
        <taxon>Pezizomycotina</taxon>
        <taxon>Eurotiomycetes</taxon>
        <taxon>Eurotiomycetidae</taxon>
        <taxon>Eurotiales</taxon>
        <taxon>Trichocomaceae</taxon>
        <taxon>Talaromyces</taxon>
        <taxon>Talaromyces sect. Talaromyces</taxon>
    </lineage>
</organism>
<dbReference type="AlphaFoldDB" id="A0A093VBA0"/>
<reference evidence="2" key="1">
    <citation type="journal article" date="2014" name="PLoS Genet.">
        <title>Signature Gene Expression Reveals Novel Clues to the Molecular Mechanisms of Dimorphic Transition in Penicillium marneffei.</title>
        <authorList>
            <person name="Yang E."/>
            <person name="Wang G."/>
            <person name="Cai J."/>
            <person name="Woo P.C."/>
            <person name="Lau S.K."/>
            <person name="Yuen K.-Y."/>
            <person name="Chow W.-N."/>
            <person name="Lin X."/>
        </authorList>
    </citation>
    <scope>NUCLEOTIDE SEQUENCE [LARGE SCALE GENOMIC DNA]</scope>
    <source>
        <strain evidence="2">PM1</strain>
    </source>
</reference>
<dbReference type="HOGENOM" id="CLU_425245_0_0_1"/>
<feature type="compositionally biased region" description="Low complexity" evidence="1">
    <location>
        <begin position="19"/>
        <end position="63"/>
    </location>
</feature>
<name>A0A093VBA0_TALMA</name>
<evidence type="ECO:0000256" key="1">
    <source>
        <dbReference type="SAM" id="MobiDB-lite"/>
    </source>
</evidence>
<gene>
    <name evidence="2" type="ORF">GQ26_0090890</name>
</gene>
<evidence type="ECO:0000313" key="2">
    <source>
        <dbReference type="EMBL" id="KFX49435.1"/>
    </source>
</evidence>
<accession>A0A093VBA0</accession>